<sequence>MSHDLRHPTDSTLAALRSYRRRQQAQNRRLADLRDRLALVVAERRTAWLDMLYGPEETEEPDDDE</sequence>
<dbReference type="STRING" id="568860.SAMN05421811_103244"/>
<name>A0A1I0EZN6_9ACTN</name>
<dbReference type="EMBL" id="FOHX01000003">
    <property type="protein sequence ID" value="SET50212.1"/>
    <property type="molecule type" value="Genomic_DNA"/>
</dbReference>
<proteinExistence type="predicted"/>
<keyword evidence="2" id="KW-1185">Reference proteome</keyword>
<dbReference type="RefSeq" id="WP_091079484.1">
    <property type="nucleotide sequence ID" value="NZ_FOHX01000003.1"/>
</dbReference>
<dbReference type="AlphaFoldDB" id="A0A1I0EZN6"/>
<accession>A0A1I0EZN6</accession>
<evidence type="ECO:0000313" key="1">
    <source>
        <dbReference type="EMBL" id="SET50212.1"/>
    </source>
</evidence>
<gene>
    <name evidence="1" type="ORF">SAMN05421811_103244</name>
</gene>
<evidence type="ECO:0000313" key="2">
    <source>
        <dbReference type="Proteomes" id="UP000199361"/>
    </source>
</evidence>
<organism evidence="1 2">
    <name type="scientific">Nonomuraea wenchangensis</name>
    <dbReference type="NCBI Taxonomy" id="568860"/>
    <lineage>
        <taxon>Bacteria</taxon>
        <taxon>Bacillati</taxon>
        <taxon>Actinomycetota</taxon>
        <taxon>Actinomycetes</taxon>
        <taxon>Streptosporangiales</taxon>
        <taxon>Streptosporangiaceae</taxon>
        <taxon>Nonomuraea</taxon>
    </lineage>
</organism>
<reference evidence="1 2" key="1">
    <citation type="submission" date="2016-10" db="EMBL/GenBank/DDBJ databases">
        <authorList>
            <person name="de Groot N.N."/>
        </authorList>
    </citation>
    <scope>NUCLEOTIDE SEQUENCE [LARGE SCALE GENOMIC DNA]</scope>
    <source>
        <strain evidence="1 2">CGMCC 4.5598</strain>
    </source>
</reference>
<dbReference type="Proteomes" id="UP000199361">
    <property type="component" value="Unassembled WGS sequence"/>
</dbReference>
<protein>
    <submittedName>
        <fullName evidence="1">Uncharacterized protein</fullName>
    </submittedName>
</protein>